<keyword evidence="3" id="KW-1185">Reference proteome</keyword>
<organism evidence="2 3">
    <name type="scientific">Sphingomonas baiyangensis</name>
    <dbReference type="NCBI Taxonomy" id="2572576"/>
    <lineage>
        <taxon>Bacteria</taxon>
        <taxon>Pseudomonadati</taxon>
        <taxon>Pseudomonadota</taxon>
        <taxon>Alphaproteobacteria</taxon>
        <taxon>Sphingomonadales</taxon>
        <taxon>Sphingomonadaceae</taxon>
        <taxon>Sphingomonas</taxon>
    </lineage>
</organism>
<evidence type="ECO:0000313" key="3">
    <source>
        <dbReference type="Proteomes" id="UP000309138"/>
    </source>
</evidence>
<dbReference type="OrthoDB" id="7652274at2"/>
<feature type="region of interest" description="Disordered" evidence="1">
    <location>
        <begin position="48"/>
        <end position="88"/>
    </location>
</feature>
<reference evidence="2 3" key="1">
    <citation type="submission" date="2019-04" db="EMBL/GenBank/DDBJ databases">
        <authorList>
            <person name="Yang Y."/>
            <person name="Wei D."/>
        </authorList>
    </citation>
    <scope>NUCLEOTIDE SEQUENCE [LARGE SCALE GENOMIC DNA]</scope>
    <source>
        <strain evidence="2 3">L-1-4w-11</strain>
    </source>
</reference>
<protein>
    <submittedName>
        <fullName evidence="2">Uncharacterized protein</fullName>
    </submittedName>
</protein>
<feature type="compositionally biased region" description="Low complexity" evidence="1">
    <location>
        <begin position="67"/>
        <end position="77"/>
    </location>
</feature>
<sequence length="88" mass="9763">MAKRFDVLTPRKKNDGGTFWHRVGTAWEGDKGINIVFDSLPMPDADGRCSVSLFEPRERDGGGNGGQRQQPRQQSGGWNDLDDEVPGF</sequence>
<proteinExistence type="predicted"/>
<evidence type="ECO:0000313" key="2">
    <source>
        <dbReference type="EMBL" id="TKD50187.1"/>
    </source>
</evidence>
<dbReference type="Proteomes" id="UP000309138">
    <property type="component" value="Unassembled WGS sequence"/>
</dbReference>
<evidence type="ECO:0000256" key="1">
    <source>
        <dbReference type="SAM" id="MobiDB-lite"/>
    </source>
</evidence>
<gene>
    <name evidence="2" type="ORF">FBR43_05035</name>
</gene>
<accession>A0A4U1L0D8</accession>
<dbReference type="EMBL" id="SWKR01000002">
    <property type="protein sequence ID" value="TKD50187.1"/>
    <property type="molecule type" value="Genomic_DNA"/>
</dbReference>
<comment type="caution">
    <text evidence="2">The sequence shown here is derived from an EMBL/GenBank/DDBJ whole genome shotgun (WGS) entry which is preliminary data.</text>
</comment>
<dbReference type="AlphaFoldDB" id="A0A4U1L0D8"/>
<dbReference type="RefSeq" id="WP_136942130.1">
    <property type="nucleotide sequence ID" value="NZ_SWKR01000002.1"/>
</dbReference>
<name>A0A4U1L0D8_9SPHN</name>